<dbReference type="InterPro" id="IPR049282">
    <property type="entry name" value="BVU_3817_N_sf"/>
</dbReference>
<feature type="domain" description="DUF6852" evidence="3">
    <location>
        <begin position="51"/>
        <end position="121"/>
    </location>
</feature>
<evidence type="ECO:0000313" key="4">
    <source>
        <dbReference type="EMBL" id="GJG58369.1"/>
    </source>
</evidence>
<dbReference type="Gene3D" id="1.10.10.1650">
    <property type="match status" value="1"/>
</dbReference>
<dbReference type="Pfam" id="PF21186">
    <property type="entry name" value="DUF6852"/>
    <property type="match status" value="1"/>
</dbReference>
<protein>
    <recommendedName>
        <fullName evidence="6">DUF5606 domain-containing protein</fullName>
    </recommendedName>
</protein>
<dbReference type="Gene3D" id="2.30.30.730">
    <property type="match status" value="1"/>
</dbReference>
<evidence type="ECO:0000256" key="1">
    <source>
        <dbReference type="SAM" id="MobiDB-lite"/>
    </source>
</evidence>
<name>A0A9R1CX88_9BACT</name>
<dbReference type="InterPro" id="IPR041218">
    <property type="entry name" value="DUF5606"/>
</dbReference>
<sequence>MQQTILAISGKPGLYKLVSRGKMNLIVEALDDTHKRIPAFATDRVTSLADITMFTESEDLPLGTILARVRDKEGAKKASINWRKASAKELQDYFASVVPDFDRDRVHNSDIKKLLQWYNILVAAGITDFEESMSQTEGDNIADRDDEAAQPAESKE</sequence>
<feature type="region of interest" description="Disordered" evidence="1">
    <location>
        <begin position="132"/>
        <end position="156"/>
    </location>
</feature>
<evidence type="ECO:0000259" key="3">
    <source>
        <dbReference type="Pfam" id="PF21186"/>
    </source>
</evidence>
<dbReference type="Pfam" id="PF18347">
    <property type="entry name" value="DUF5606"/>
    <property type="match status" value="1"/>
</dbReference>
<evidence type="ECO:0000313" key="5">
    <source>
        <dbReference type="Proteomes" id="UP000825483"/>
    </source>
</evidence>
<dbReference type="InterPro" id="IPR049280">
    <property type="entry name" value="DUF6852"/>
</dbReference>
<gene>
    <name evidence="4" type="ORF">PRLR5076_12200</name>
</gene>
<dbReference type="Proteomes" id="UP000825483">
    <property type="component" value="Unassembled WGS sequence"/>
</dbReference>
<dbReference type="AlphaFoldDB" id="A0A9R1CX88"/>
<accession>A0A9R1CX88</accession>
<organism evidence="4 5">
    <name type="scientific">Prevotella lacticifex</name>
    <dbReference type="NCBI Taxonomy" id="2854755"/>
    <lineage>
        <taxon>Bacteria</taxon>
        <taxon>Pseudomonadati</taxon>
        <taxon>Bacteroidota</taxon>
        <taxon>Bacteroidia</taxon>
        <taxon>Bacteroidales</taxon>
        <taxon>Prevotellaceae</taxon>
        <taxon>Prevotella</taxon>
    </lineage>
</organism>
<feature type="domain" description="DUF5606" evidence="2">
    <location>
        <begin position="3"/>
        <end position="48"/>
    </location>
</feature>
<dbReference type="GeneID" id="72467599"/>
<proteinExistence type="predicted"/>
<dbReference type="EMBL" id="BPUB01000001">
    <property type="protein sequence ID" value="GJG58369.1"/>
    <property type="molecule type" value="Genomic_DNA"/>
</dbReference>
<comment type="caution">
    <text evidence="4">The sequence shown here is derived from an EMBL/GenBank/DDBJ whole genome shotgun (WGS) entry which is preliminary data.</text>
</comment>
<reference evidence="4" key="1">
    <citation type="journal article" date="2022" name="Int. J. Syst. Evol. Microbiol.">
        <title>Prevotella lacticifex sp. nov., isolated from the rumen of cows.</title>
        <authorList>
            <person name="Shinkai T."/>
            <person name="Ikeyama N."/>
            <person name="Kumagai M."/>
            <person name="Ohmori H."/>
            <person name="Sakamoto M."/>
            <person name="Ohkuma M."/>
            <person name="Mitsumori M."/>
        </authorList>
    </citation>
    <scope>NUCLEOTIDE SEQUENCE</scope>
    <source>
        <strain evidence="4">R5076</strain>
    </source>
</reference>
<evidence type="ECO:0000259" key="2">
    <source>
        <dbReference type="Pfam" id="PF18347"/>
    </source>
</evidence>
<evidence type="ECO:0008006" key="6">
    <source>
        <dbReference type="Google" id="ProtNLM"/>
    </source>
</evidence>
<dbReference type="RefSeq" id="WP_223929318.1">
    <property type="nucleotide sequence ID" value="NZ_BPTU01000001.1"/>
</dbReference>
<keyword evidence="5" id="KW-1185">Reference proteome</keyword>
<dbReference type="InterPro" id="IPR049281">
    <property type="entry name" value="BVU_3817-like_C_sf"/>
</dbReference>